<dbReference type="AlphaFoldDB" id="X6M4J7"/>
<feature type="non-terminal residue" evidence="1">
    <location>
        <position position="1"/>
    </location>
</feature>
<organism evidence="1 2">
    <name type="scientific">Reticulomyxa filosa</name>
    <dbReference type="NCBI Taxonomy" id="46433"/>
    <lineage>
        <taxon>Eukaryota</taxon>
        <taxon>Sar</taxon>
        <taxon>Rhizaria</taxon>
        <taxon>Retaria</taxon>
        <taxon>Foraminifera</taxon>
        <taxon>Monothalamids</taxon>
        <taxon>Reticulomyxidae</taxon>
        <taxon>Reticulomyxa</taxon>
    </lineage>
</organism>
<dbReference type="Proteomes" id="UP000023152">
    <property type="component" value="Unassembled WGS sequence"/>
</dbReference>
<reference evidence="1 2" key="1">
    <citation type="journal article" date="2013" name="Curr. Biol.">
        <title>The Genome of the Foraminiferan Reticulomyxa filosa.</title>
        <authorList>
            <person name="Glockner G."/>
            <person name="Hulsmann N."/>
            <person name="Schleicher M."/>
            <person name="Noegel A.A."/>
            <person name="Eichinger L."/>
            <person name="Gallinger C."/>
            <person name="Pawlowski J."/>
            <person name="Sierra R."/>
            <person name="Euteneuer U."/>
            <person name="Pillet L."/>
            <person name="Moustafa A."/>
            <person name="Platzer M."/>
            <person name="Groth M."/>
            <person name="Szafranski K."/>
            <person name="Schliwa M."/>
        </authorList>
    </citation>
    <scope>NUCLEOTIDE SEQUENCE [LARGE SCALE GENOMIC DNA]</scope>
</reference>
<keyword evidence="2" id="KW-1185">Reference proteome</keyword>
<accession>X6M4J7</accession>
<sequence length="195" mass="22796">HPNKKKKQYNISFTKKKLDKNMAGILEDAEFINAFESFMCGFSNTFHCRSKANGQRVLKGFELIIGQFVLKNFWLNSRNNPILEKIRLELAGHIKYITALPYKFLLYEAYGNLILSFECKNVERNPSQEEKIDIAPQMDWLAFYIDIYHEIKPVTKGRRVMIAFSLIVPKYCQDDFKYFKAAPKIETSSMSLNDK</sequence>
<protein>
    <recommendedName>
        <fullName evidence="3">Prolyl 4-hydroxylase alpha subunit Fe(2+) 2OG dioxygenase domain-containing protein</fullName>
    </recommendedName>
</protein>
<dbReference type="EMBL" id="ASPP01024593">
    <property type="protein sequence ID" value="ETO08893.1"/>
    <property type="molecule type" value="Genomic_DNA"/>
</dbReference>
<name>X6M4J7_RETFI</name>
<comment type="caution">
    <text evidence="1">The sequence shown here is derived from an EMBL/GenBank/DDBJ whole genome shotgun (WGS) entry which is preliminary data.</text>
</comment>
<proteinExistence type="predicted"/>
<dbReference type="OrthoDB" id="27483at2759"/>
<evidence type="ECO:0000313" key="1">
    <source>
        <dbReference type="EMBL" id="ETO08893.1"/>
    </source>
</evidence>
<evidence type="ECO:0008006" key="3">
    <source>
        <dbReference type="Google" id="ProtNLM"/>
    </source>
</evidence>
<gene>
    <name evidence="1" type="ORF">RFI_28493</name>
</gene>
<evidence type="ECO:0000313" key="2">
    <source>
        <dbReference type="Proteomes" id="UP000023152"/>
    </source>
</evidence>